<evidence type="ECO:0000313" key="1">
    <source>
        <dbReference type="EMBL" id="OXV09165.1"/>
    </source>
</evidence>
<name>A0A232LYC2_9EURO</name>
<accession>A0A232LYC2</accession>
<proteinExistence type="predicted"/>
<comment type="caution">
    <text evidence="1">The sequence shown here is derived from an EMBL/GenBank/DDBJ whole genome shotgun (WGS) entry which is preliminary data.</text>
</comment>
<protein>
    <submittedName>
        <fullName evidence="1">Uncharacterized protein</fullName>
    </submittedName>
</protein>
<dbReference type="EMBL" id="NPHW01003682">
    <property type="protein sequence ID" value="OXV09165.1"/>
    <property type="molecule type" value="Genomic_DNA"/>
</dbReference>
<gene>
    <name evidence="1" type="ORF">Egran_03072</name>
</gene>
<dbReference type="OrthoDB" id="4500473at2759"/>
<keyword evidence="2" id="KW-1185">Reference proteome</keyword>
<dbReference type="Proteomes" id="UP000243515">
    <property type="component" value="Unassembled WGS sequence"/>
</dbReference>
<sequence length="271" mass="30657">MEKCWFVLRQTYYPPPKNGIGPIQLGHIIPDLRHLGQTINDNPYPYPRGIVVYETRQEDLKWRIEHQNGVDLSVKALVPIPHTGGLVSVGGKASYAFQHSVSRFWEFEALDVMFIQPTRAYIEYCLDDDLVKRYINKHKYLGSWSLFMITGLTIARGARGHQREEDRHDIHVDPEVSVATIADAGVGVGVSQTNGLVSSFKRSSDFIWSVQITKISENLFSSDLNYETYVRGATYGLEDEKEDVEEFLSTQGVVTSQIIKSGDSIFVLPDE</sequence>
<evidence type="ECO:0000313" key="2">
    <source>
        <dbReference type="Proteomes" id="UP000243515"/>
    </source>
</evidence>
<dbReference type="AlphaFoldDB" id="A0A232LYC2"/>
<organism evidence="1 2">
    <name type="scientific">Elaphomyces granulatus</name>
    <dbReference type="NCBI Taxonomy" id="519963"/>
    <lineage>
        <taxon>Eukaryota</taxon>
        <taxon>Fungi</taxon>
        <taxon>Dikarya</taxon>
        <taxon>Ascomycota</taxon>
        <taxon>Pezizomycotina</taxon>
        <taxon>Eurotiomycetes</taxon>
        <taxon>Eurotiomycetidae</taxon>
        <taxon>Eurotiales</taxon>
        <taxon>Elaphomycetaceae</taxon>
        <taxon>Elaphomyces</taxon>
    </lineage>
</organism>
<reference evidence="1 2" key="1">
    <citation type="journal article" date="2015" name="Environ. Microbiol.">
        <title>Metagenome sequence of Elaphomyces granulatus from sporocarp tissue reveals Ascomycota ectomycorrhizal fingerprints of genome expansion and a Proteobacteria-rich microbiome.</title>
        <authorList>
            <person name="Quandt C.A."/>
            <person name="Kohler A."/>
            <person name="Hesse C.N."/>
            <person name="Sharpton T.J."/>
            <person name="Martin F."/>
            <person name="Spatafora J.W."/>
        </authorList>
    </citation>
    <scope>NUCLEOTIDE SEQUENCE [LARGE SCALE GENOMIC DNA]</scope>
    <source>
        <strain evidence="1 2">OSC145934</strain>
    </source>
</reference>